<feature type="domain" description="SF3 helicase" evidence="3">
    <location>
        <begin position="70"/>
        <end position="229"/>
    </location>
</feature>
<dbReference type="EMBL" id="CP075546">
    <property type="protein sequence ID" value="QVV88088.1"/>
    <property type="molecule type" value="Genomic_DNA"/>
</dbReference>
<evidence type="ECO:0000256" key="2">
    <source>
        <dbReference type="ARBA" id="ARBA00022840"/>
    </source>
</evidence>
<proteinExistence type="predicted"/>
<dbReference type="PROSITE" id="PS51206">
    <property type="entry name" value="SF3_HELICASE_1"/>
    <property type="match status" value="1"/>
</dbReference>
<dbReference type="InterPro" id="IPR014015">
    <property type="entry name" value="Helicase_SF3_DNA-vir"/>
</dbReference>
<dbReference type="Proteomes" id="UP000680656">
    <property type="component" value="Chromosome"/>
</dbReference>
<dbReference type="Pfam" id="PF08706">
    <property type="entry name" value="D5_N"/>
    <property type="match status" value="1"/>
</dbReference>
<dbReference type="InterPro" id="IPR045455">
    <property type="entry name" value="NrS-1_pol-like_helicase"/>
</dbReference>
<dbReference type="Gene3D" id="3.40.50.300">
    <property type="entry name" value="P-loop containing nucleotide triphosphate hydrolases"/>
    <property type="match status" value="1"/>
</dbReference>
<evidence type="ECO:0000313" key="4">
    <source>
        <dbReference type="EMBL" id="QVV88088.1"/>
    </source>
</evidence>
<dbReference type="InterPro" id="IPR014818">
    <property type="entry name" value="Phage/plasmid_primase_P4_C"/>
</dbReference>
<keyword evidence="5" id="KW-1185">Reference proteome</keyword>
<dbReference type="GO" id="GO:0005524">
    <property type="term" value="F:ATP binding"/>
    <property type="evidence" value="ECO:0007669"/>
    <property type="project" value="UniProtKB-KW"/>
</dbReference>
<accession>A0A8E7AZ50</accession>
<protein>
    <recommendedName>
        <fullName evidence="3">SF3 helicase domain-containing protein</fullName>
    </recommendedName>
</protein>
<sequence>MDHYLDYPFNPSTNLIPVLNGVIEIDFKNHEITLREHEPRFFFTYCIPVEYNPSADSSFIDKAFTDWLNEDAWVLYQIPAQAILQASGHVFKLALLFIGGKDAGKSTSLDLFGCFFGNELIGKVDFEKLTGGRFDLSQLEGKVINLADDQPAFRMKETGTFKKLTGSARHNIEKKYATPYVGTVNPVYIFSANGYPKLPYDEDLGPFLDRFIIVTFDNKFAVNPDFMTRLLTKENLSGFLNRILEEIIRIVNNDYALRKIERDVTNYELWVLRSEPLYRDFVMPYFEKDDESIIPKKYLYGLYNTYCEDNDLKKLEMNVFFRVMKKYGFASTKASHDGKRIPSVKGWRYNGEFLSDWSEIN</sequence>
<keyword evidence="2" id="KW-0067">ATP-binding</keyword>
<gene>
    <name evidence="4" type="ORF">KHC33_12180</name>
</gene>
<dbReference type="SUPFAM" id="SSF52540">
    <property type="entry name" value="P-loop containing nucleoside triphosphate hydrolases"/>
    <property type="match status" value="1"/>
</dbReference>
<evidence type="ECO:0000256" key="1">
    <source>
        <dbReference type="ARBA" id="ARBA00022741"/>
    </source>
</evidence>
<dbReference type="InterPro" id="IPR027417">
    <property type="entry name" value="P-loop_NTPase"/>
</dbReference>
<dbReference type="AlphaFoldDB" id="A0A8E7AZ50"/>
<name>A0A8E7AZ50_9EURY</name>
<dbReference type="KEGG" id="mrtj:KHC33_12180"/>
<dbReference type="Pfam" id="PF03288">
    <property type="entry name" value="Pox_D5"/>
    <property type="match status" value="1"/>
</dbReference>
<evidence type="ECO:0000259" key="3">
    <source>
        <dbReference type="PROSITE" id="PS51206"/>
    </source>
</evidence>
<evidence type="ECO:0000313" key="5">
    <source>
        <dbReference type="Proteomes" id="UP000680656"/>
    </source>
</evidence>
<organism evidence="4 5">
    <name type="scientific">Methanospirillum purgamenti</name>
    <dbReference type="NCBI Taxonomy" id="2834276"/>
    <lineage>
        <taxon>Archaea</taxon>
        <taxon>Methanobacteriati</taxon>
        <taxon>Methanobacteriota</taxon>
        <taxon>Stenosarchaea group</taxon>
        <taxon>Methanomicrobia</taxon>
        <taxon>Methanomicrobiales</taxon>
        <taxon>Methanospirillaceae</taxon>
        <taxon>Methanospirillum</taxon>
    </lineage>
</organism>
<dbReference type="Pfam" id="PF19263">
    <property type="entry name" value="DUF5906"/>
    <property type="match status" value="1"/>
</dbReference>
<reference evidence="4 5" key="1">
    <citation type="submission" date="2021-05" db="EMBL/GenBank/DDBJ databases">
        <title>A novel Methanospirillum isolate from a pyrite-forming mixed culture.</title>
        <authorList>
            <person name="Bunk B."/>
            <person name="Sproer C."/>
            <person name="Spring S."/>
            <person name="Pester M."/>
        </authorList>
    </citation>
    <scope>NUCLEOTIDE SEQUENCE [LARGE SCALE GENOMIC DNA]</scope>
    <source>
        <strain evidence="4 5">J.3.6.1-F.2.7.3</strain>
    </source>
</reference>
<dbReference type="InterPro" id="IPR004968">
    <property type="entry name" value="DNA_primase/NTPase_C"/>
</dbReference>
<keyword evidence="1" id="KW-0547">Nucleotide-binding</keyword>